<feature type="compositionally biased region" description="Basic and acidic residues" evidence="16">
    <location>
        <begin position="556"/>
        <end position="569"/>
    </location>
</feature>
<comment type="subcellular location">
    <subcellularLocation>
        <location evidence="1 14">Cell outer membrane</location>
        <topology evidence="1 14">Multi-pass membrane protein</topology>
    </subcellularLocation>
</comment>
<feature type="compositionally biased region" description="Basic residues" evidence="16">
    <location>
        <begin position="546"/>
        <end position="555"/>
    </location>
</feature>
<dbReference type="InterPro" id="IPR036942">
    <property type="entry name" value="Beta-barrel_TonB_sf"/>
</dbReference>
<evidence type="ECO:0000256" key="13">
    <source>
        <dbReference type="ARBA" id="ARBA00023237"/>
    </source>
</evidence>
<keyword evidence="12 19" id="KW-0675">Receptor</keyword>
<dbReference type="InterPro" id="IPR000531">
    <property type="entry name" value="Beta-barrel_TonB"/>
</dbReference>
<evidence type="ECO:0000259" key="17">
    <source>
        <dbReference type="Pfam" id="PF00593"/>
    </source>
</evidence>
<evidence type="ECO:0000256" key="11">
    <source>
        <dbReference type="ARBA" id="ARBA00023136"/>
    </source>
</evidence>
<keyword evidence="13 14" id="KW-0998">Cell outer membrane</keyword>
<keyword evidence="7" id="KW-0732">Signal</keyword>
<dbReference type="Proteomes" id="UP000289437">
    <property type="component" value="Unassembled WGS sequence"/>
</dbReference>
<name>A0A4Q0TAJ5_9BACT</name>
<gene>
    <name evidence="19" type="ORF">GRAN_1981</name>
</gene>
<evidence type="ECO:0000256" key="2">
    <source>
        <dbReference type="ARBA" id="ARBA00009810"/>
    </source>
</evidence>
<evidence type="ECO:0000256" key="5">
    <source>
        <dbReference type="ARBA" id="ARBA00022496"/>
    </source>
</evidence>
<evidence type="ECO:0000256" key="8">
    <source>
        <dbReference type="ARBA" id="ARBA00023004"/>
    </source>
</evidence>
<dbReference type="FunFam" id="2.170.130.10:FF:000001">
    <property type="entry name" value="Catecholate siderophore TonB-dependent receptor"/>
    <property type="match status" value="1"/>
</dbReference>
<dbReference type="Gene3D" id="2.40.170.20">
    <property type="entry name" value="TonB-dependent receptor, beta-barrel domain"/>
    <property type="match status" value="1"/>
</dbReference>
<dbReference type="SUPFAM" id="SSF49464">
    <property type="entry name" value="Carboxypeptidase regulatory domain-like"/>
    <property type="match status" value="1"/>
</dbReference>
<keyword evidence="6 14" id="KW-0812">Transmembrane</keyword>
<accession>A0A4Q0TAJ5</accession>
<evidence type="ECO:0000256" key="16">
    <source>
        <dbReference type="SAM" id="MobiDB-lite"/>
    </source>
</evidence>
<feature type="compositionally biased region" description="Basic residues" evidence="16">
    <location>
        <begin position="598"/>
        <end position="626"/>
    </location>
</feature>
<reference evidence="19 20" key="1">
    <citation type="submission" date="2018-11" db="EMBL/GenBank/DDBJ databases">
        <authorList>
            <person name="Mardanov A.V."/>
            <person name="Ravin N.V."/>
            <person name="Dedysh S.N."/>
        </authorList>
    </citation>
    <scope>NUCLEOTIDE SEQUENCE [LARGE SCALE GENOMIC DNA]</scope>
    <source>
        <strain evidence="19 20">AF10</strain>
    </source>
</reference>
<evidence type="ECO:0000256" key="9">
    <source>
        <dbReference type="ARBA" id="ARBA00023065"/>
    </source>
</evidence>
<feature type="domain" description="TonB-dependent receptor-like beta-barrel" evidence="17">
    <location>
        <begin position="266"/>
        <end position="506"/>
    </location>
</feature>
<evidence type="ECO:0000256" key="4">
    <source>
        <dbReference type="ARBA" id="ARBA00022452"/>
    </source>
</evidence>
<keyword evidence="8" id="KW-0408">Iron</keyword>
<feature type="compositionally biased region" description="Basic residues" evidence="16">
    <location>
        <begin position="661"/>
        <end position="685"/>
    </location>
</feature>
<evidence type="ECO:0000256" key="14">
    <source>
        <dbReference type="PROSITE-ProRule" id="PRU01360"/>
    </source>
</evidence>
<dbReference type="PANTHER" id="PTHR32552">
    <property type="entry name" value="FERRICHROME IRON RECEPTOR-RELATED"/>
    <property type="match status" value="1"/>
</dbReference>
<evidence type="ECO:0000256" key="1">
    <source>
        <dbReference type="ARBA" id="ARBA00004571"/>
    </source>
</evidence>
<comment type="caution">
    <text evidence="19">The sequence shown here is derived from an EMBL/GenBank/DDBJ whole genome shotgun (WGS) entry which is preliminary data.</text>
</comment>
<keyword evidence="3 14" id="KW-0813">Transport</keyword>
<keyword evidence="20" id="KW-1185">Reference proteome</keyword>
<dbReference type="GO" id="GO:0015344">
    <property type="term" value="F:siderophore uptake transmembrane transporter activity"/>
    <property type="evidence" value="ECO:0007669"/>
    <property type="project" value="TreeGrafter"/>
</dbReference>
<feature type="region of interest" description="Disordered" evidence="16">
    <location>
        <begin position="518"/>
        <end position="685"/>
    </location>
</feature>
<evidence type="ECO:0000256" key="3">
    <source>
        <dbReference type="ARBA" id="ARBA00022448"/>
    </source>
</evidence>
<dbReference type="InterPro" id="IPR037066">
    <property type="entry name" value="Plug_dom_sf"/>
</dbReference>
<keyword evidence="9" id="KW-0406">Ion transport</keyword>
<keyword evidence="4 14" id="KW-1134">Transmembrane beta strand</keyword>
<dbReference type="SUPFAM" id="SSF56935">
    <property type="entry name" value="Porins"/>
    <property type="match status" value="1"/>
</dbReference>
<evidence type="ECO:0000313" key="19">
    <source>
        <dbReference type="EMBL" id="RXH58671.1"/>
    </source>
</evidence>
<evidence type="ECO:0000256" key="15">
    <source>
        <dbReference type="RuleBase" id="RU003357"/>
    </source>
</evidence>
<evidence type="ECO:0000256" key="10">
    <source>
        <dbReference type="ARBA" id="ARBA00023077"/>
    </source>
</evidence>
<evidence type="ECO:0000256" key="7">
    <source>
        <dbReference type="ARBA" id="ARBA00022729"/>
    </source>
</evidence>
<dbReference type="AlphaFoldDB" id="A0A4Q0TAJ5"/>
<reference evidence="20" key="2">
    <citation type="submission" date="2019-02" db="EMBL/GenBank/DDBJ databases">
        <title>Granulicella sibirica sp. nov., a psychrotolerant acidobacterium isolated from an organic soil layer in forested tundra, West Siberia.</title>
        <authorList>
            <person name="Oshkin I.Y."/>
            <person name="Kulichevskaya I.S."/>
            <person name="Rijpstra W.I.C."/>
            <person name="Sinninghe Damste J.S."/>
            <person name="Rakitin A.L."/>
            <person name="Ravin N.V."/>
            <person name="Dedysh S.N."/>
        </authorList>
    </citation>
    <scope>NUCLEOTIDE SEQUENCE [LARGE SCALE GENOMIC DNA]</scope>
    <source>
        <strain evidence="20">AF10</strain>
    </source>
</reference>
<dbReference type="PANTHER" id="PTHR32552:SF68">
    <property type="entry name" value="FERRICHROME OUTER MEMBRANE TRANSPORTER_PHAGE RECEPTOR"/>
    <property type="match status" value="1"/>
</dbReference>
<keyword evidence="11 14" id="KW-0472">Membrane</keyword>
<keyword evidence="5" id="KW-0410">Iron transport</keyword>
<protein>
    <submittedName>
        <fullName evidence="19">Ferrichrome-iron receptor</fullName>
    </submittedName>
</protein>
<dbReference type="EMBL" id="RDSM01000001">
    <property type="protein sequence ID" value="RXH58671.1"/>
    <property type="molecule type" value="Genomic_DNA"/>
</dbReference>
<evidence type="ECO:0000256" key="6">
    <source>
        <dbReference type="ARBA" id="ARBA00022692"/>
    </source>
</evidence>
<dbReference type="GO" id="GO:0009279">
    <property type="term" value="C:cell outer membrane"/>
    <property type="evidence" value="ECO:0007669"/>
    <property type="project" value="UniProtKB-SubCell"/>
</dbReference>
<dbReference type="Gene3D" id="2.170.130.10">
    <property type="entry name" value="TonB-dependent receptor, plug domain"/>
    <property type="match status" value="1"/>
</dbReference>
<evidence type="ECO:0000259" key="18">
    <source>
        <dbReference type="Pfam" id="PF07715"/>
    </source>
</evidence>
<dbReference type="PROSITE" id="PS52016">
    <property type="entry name" value="TONB_DEPENDENT_REC_3"/>
    <property type="match status" value="1"/>
</dbReference>
<keyword evidence="10 15" id="KW-0798">TonB box</keyword>
<evidence type="ECO:0000313" key="20">
    <source>
        <dbReference type="Proteomes" id="UP000289437"/>
    </source>
</evidence>
<proteinExistence type="inferred from homology"/>
<dbReference type="InterPro" id="IPR008969">
    <property type="entry name" value="CarboxyPept-like_regulatory"/>
</dbReference>
<feature type="domain" description="TonB-dependent receptor plug" evidence="18">
    <location>
        <begin position="94"/>
        <end position="192"/>
    </location>
</feature>
<dbReference type="Pfam" id="PF07715">
    <property type="entry name" value="Plug"/>
    <property type="match status" value="1"/>
</dbReference>
<sequence>MIRAAVEARCGNTVLNGITGDDGQLKLTLRPGQYRVTVRVPGFTDNSQVTALGAETLTVALAVGSATDTVNVTADTGFVPYASNAGSKTNALLIEVPQSISIINQREMEARNVITVNEALRYTPGIQADEFGVEPRFDWLKIRGFAAETFGVFRDGMRFNSLAGKLDPYELESVEVLRGPSSILYGEVPPGGLINQVTKRPGAERSTEIGMQFGSYDRRQVEADTTGSIDRQQVWRYRLLGLLRDSGTQTNFTPDNRRLIAPSLSWHPSDRTNLTVLSDWQHDGTRWSQFLPSSGTLYNNNPNGLIPLSVFLGEPSFDKVKRDQASIGYTGDHLFTDGWNLHSNYRYQYINVQGSTVYGNGFDTTIPGNTTLVSRSAYALPSIDRINTVDIRALRRFTTANWEQTVLFGYDYAHVDIKTQAGSASVADINIYNPVYGQATIPPLFFYQDNDSLLQQHGLYAQDQIKYKQHIVFTLGGRQDFAKNDISNFLAGGTNFAHTDTRFTGRWRDLPHRQRHRPLRRLLHELPPQRRHLRLQPHHEALHRPGQARRRSPNRSRREDPAAHLEQLHHRVILPDQPDQRPRLRYRLQLLPVGRSPLTRRRDRRHRQPHARPQPPRRLHPHRHQHPQGPDRRERRQVTPADSTQPDQLPRRLHRADQPFRRPRRKLRSPLRRNQRRRQRQLLLRPKLRPHRRLASLQLAQDPLRRQRNQPHRQALHRHLLRPELLLRRLRKKRHRHRQVPLLTASAFPNHQEPGCPTFAGSTIVG</sequence>
<evidence type="ECO:0000256" key="12">
    <source>
        <dbReference type="ARBA" id="ARBA00023170"/>
    </source>
</evidence>
<organism evidence="19 20">
    <name type="scientific">Granulicella sibirica</name>
    <dbReference type="NCBI Taxonomy" id="2479048"/>
    <lineage>
        <taxon>Bacteria</taxon>
        <taxon>Pseudomonadati</taxon>
        <taxon>Acidobacteriota</taxon>
        <taxon>Terriglobia</taxon>
        <taxon>Terriglobales</taxon>
        <taxon>Acidobacteriaceae</taxon>
        <taxon>Granulicella</taxon>
    </lineage>
</organism>
<dbReference type="Pfam" id="PF00593">
    <property type="entry name" value="TonB_dep_Rec_b-barrel"/>
    <property type="match status" value="1"/>
</dbReference>
<dbReference type="InterPro" id="IPR012910">
    <property type="entry name" value="Plug_dom"/>
</dbReference>
<dbReference type="GO" id="GO:0015891">
    <property type="term" value="P:siderophore transport"/>
    <property type="evidence" value="ECO:0007669"/>
    <property type="project" value="UniProtKB-ARBA"/>
</dbReference>
<dbReference type="InterPro" id="IPR039426">
    <property type="entry name" value="TonB-dep_rcpt-like"/>
</dbReference>
<comment type="similarity">
    <text evidence="2 14 15">Belongs to the TonB-dependent receptor family.</text>
</comment>